<gene>
    <name evidence="3" type="ORF">PGLA1383_LOCUS14505</name>
</gene>
<reference evidence="3" key="1">
    <citation type="submission" date="2021-02" db="EMBL/GenBank/DDBJ databases">
        <authorList>
            <person name="Dougan E. K."/>
            <person name="Rhodes N."/>
            <person name="Thang M."/>
            <person name="Chan C."/>
        </authorList>
    </citation>
    <scope>NUCLEOTIDE SEQUENCE</scope>
</reference>
<evidence type="ECO:0000313" key="3">
    <source>
        <dbReference type="EMBL" id="CAE8596032.1"/>
    </source>
</evidence>
<dbReference type="OrthoDB" id="406742at2759"/>
<keyword evidence="1" id="KW-1133">Transmembrane helix</keyword>
<dbReference type="PANTHER" id="PTHR43592">
    <property type="entry name" value="CAAX AMINO TERMINAL PROTEASE"/>
    <property type="match status" value="1"/>
</dbReference>
<organism evidence="3 4">
    <name type="scientific">Polarella glacialis</name>
    <name type="common">Dinoflagellate</name>
    <dbReference type="NCBI Taxonomy" id="89957"/>
    <lineage>
        <taxon>Eukaryota</taxon>
        <taxon>Sar</taxon>
        <taxon>Alveolata</taxon>
        <taxon>Dinophyceae</taxon>
        <taxon>Suessiales</taxon>
        <taxon>Suessiaceae</taxon>
        <taxon>Polarella</taxon>
    </lineage>
</organism>
<keyword evidence="1" id="KW-0812">Transmembrane</keyword>
<proteinExistence type="predicted"/>
<sequence length="481" mass="52932">MSGMLELHSEFQAVKQEFHAAFRHLNAEVDIFACGHPLFWCQLFDQLSVPLPGIMDAQHQIFVPPYLHESWSKQFVDMFFGERRNLMVAGGVYQAFAANWLLGIRIPYAIKAVLELRTSSRVREAEYKKSDLLGTSNVLFHNLLIQNVASALTDYPLSLLRWPQDVACGGNCPKDELAKYRAVVLWPYDTANFKLSEFYALRNRRHWAIHAGFAEERSWPEVPWSPLRTWAVVLLARASYQLGSAVSLLVLSAPNLWLAHLWASQLLAYSFVAAVLLPLWRQLEPWDRRKWSALVGGNASTLQVAFVGLALSIAVGCVAGPFGRGGRLSPCGSGIVQPELATAAALAARGSWRTLGGLLALAGFVAPAFEELLFRGFLLTALLGKTSRGGDRWQQLRAVVLSSAAFGAFHCSPWQSHGLRPFLPTASLGVVFGLVFLKSGDLLAVVLVHQAWNGFHMLLLALLAGWGASPKALELAAICYA</sequence>
<dbReference type="Pfam" id="PF02517">
    <property type="entry name" value="Rce1-like"/>
    <property type="match status" value="1"/>
</dbReference>
<dbReference type="GO" id="GO:0080120">
    <property type="term" value="P:CAAX-box protein maturation"/>
    <property type="evidence" value="ECO:0007669"/>
    <property type="project" value="UniProtKB-ARBA"/>
</dbReference>
<evidence type="ECO:0000259" key="2">
    <source>
        <dbReference type="Pfam" id="PF02517"/>
    </source>
</evidence>
<dbReference type="GO" id="GO:0004175">
    <property type="term" value="F:endopeptidase activity"/>
    <property type="evidence" value="ECO:0007669"/>
    <property type="project" value="UniProtKB-ARBA"/>
</dbReference>
<keyword evidence="4" id="KW-1185">Reference proteome</keyword>
<evidence type="ECO:0000313" key="4">
    <source>
        <dbReference type="Proteomes" id="UP000654075"/>
    </source>
</evidence>
<protein>
    <recommendedName>
        <fullName evidence="2">CAAX prenyl protease 2/Lysostaphin resistance protein A-like domain-containing protein</fullName>
    </recommendedName>
</protein>
<feature type="transmembrane region" description="Helical" evidence="1">
    <location>
        <begin position="396"/>
        <end position="415"/>
    </location>
</feature>
<evidence type="ECO:0000256" key="1">
    <source>
        <dbReference type="SAM" id="Phobius"/>
    </source>
</evidence>
<dbReference type="Proteomes" id="UP000654075">
    <property type="component" value="Unassembled WGS sequence"/>
</dbReference>
<feature type="transmembrane region" description="Helical" evidence="1">
    <location>
        <begin position="301"/>
        <end position="322"/>
    </location>
</feature>
<dbReference type="InterPro" id="IPR003675">
    <property type="entry name" value="Rce1/LyrA-like_dom"/>
</dbReference>
<dbReference type="PANTHER" id="PTHR43592:SF15">
    <property type="entry name" value="CAAX AMINO TERMINAL PROTEASE FAMILY PROTEIN"/>
    <property type="match status" value="1"/>
</dbReference>
<feature type="transmembrane region" description="Helical" evidence="1">
    <location>
        <begin position="358"/>
        <end position="384"/>
    </location>
</feature>
<accession>A0A813EBN1</accession>
<name>A0A813EBN1_POLGL</name>
<dbReference type="AlphaFoldDB" id="A0A813EBN1"/>
<dbReference type="EMBL" id="CAJNNV010008292">
    <property type="protein sequence ID" value="CAE8596032.1"/>
    <property type="molecule type" value="Genomic_DNA"/>
</dbReference>
<feature type="transmembrane region" description="Helical" evidence="1">
    <location>
        <begin position="421"/>
        <end position="437"/>
    </location>
</feature>
<keyword evidence="1" id="KW-0472">Membrane</keyword>
<comment type="caution">
    <text evidence="3">The sequence shown here is derived from an EMBL/GenBank/DDBJ whole genome shotgun (WGS) entry which is preliminary data.</text>
</comment>
<feature type="transmembrane region" description="Helical" evidence="1">
    <location>
        <begin position="257"/>
        <end position="280"/>
    </location>
</feature>
<feature type="domain" description="CAAX prenyl protease 2/Lysostaphin resistance protein A-like" evidence="2">
    <location>
        <begin position="358"/>
        <end position="454"/>
    </location>
</feature>